<dbReference type="AlphaFoldDB" id="A0A914R194"/>
<proteinExistence type="predicted"/>
<dbReference type="PANTHER" id="PTHR23349:SF111">
    <property type="entry name" value="BHLH DOMAIN-CONTAINING PROTEIN"/>
    <property type="match status" value="1"/>
</dbReference>
<name>A0A914R194_PAREQ</name>
<feature type="domain" description="BHLH" evidence="1">
    <location>
        <begin position="1"/>
        <end position="50"/>
    </location>
</feature>
<dbReference type="SUPFAM" id="SSF47459">
    <property type="entry name" value="HLH, helix-loop-helix DNA-binding domain"/>
    <property type="match status" value="1"/>
</dbReference>
<dbReference type="PANTHER" id="PTHR23349">
    <property type="entry name" value="BASIC HELIX-LOOP-HELIX TRANSCRIPTION FACTOR, TWIST"/>
    <property type="match status" value="1"/>
</dbReference>
<dbReference type="GO" id="GO:0032502">
    <property type="term" value="P:developmental process"/>
    <property type="evidence" value="ECO:0007669"/>
    <property type="project" value="TreeGrafter"/>
</dbReference>
<sequence length="116" mass="13502">MSKYSFYSHFLFAINKGFDKLRLRLPTMPYEKKLSKMDTLKQAIEYIQQLSRILEQFDQQPSTLLISSTNGKSFLQCFSICNYSMIQSSCPQHCLILLEICILALYLLKFGNLSLQ</sequence>
<dbReference type="Gene3D" id="4.10.280.10">
    <property type="entry name" value="Helix-loop-helix DNA-binding domain"/>
    <property type="match status" value="1"/>
</dbReference>
<dbReference type="InterPro" id="IPR050283">
    <property type="entry name" value="E-box_TF_Regulators"/>
</dbReference>
<evidence type="ECO:0000313" key="3">
    <source>
        <dbReference type="WBParaSite" id="PEQ_0000037501-mRNA-1"/>
    </source>
</evidence>
<dbReference type="Pfam" id="PF00010">
    <property type="entry name" value="HLH"/>
    <property type="match status" value="1"/>
</dbReference>
<evidence type="ECO:0000313" key="2">
    <source>
        <dbReference type="Proteomes" id="UP000887564"/>
    </source>
</evidence>
<dbReference type="WBParaSite" id="PEQ_0000037501-mRNA-1">
    <property type="protein sequence ID" value="PEQ_0000037501-mRNA-1"/>
    <property type="gene ID" value="PEQ_0000037501"/>
</dbReference>
<organism evidence="2 3">
    <name type="scientific">Parascaris equorum</name>
    <name type="common">Equine roundworm</name>
    <dbReference type="NCBI Taxonomy" id="6256"/>
    <lineage>
        <taxon>Eukaryota</taxon>
        <taxon>Metazoa</taxon>
        <taxon>Ecdysozoa</taxon>
        <taxon>Nematoda</taxon>
        <taxon>Chromadorea</taxon>
        <taxon>Rhabditida</taxon>
        <taxon>Spirurina</taxon>
        <taxon>Ascaridomorpha</taxon>
        <taxon>Ascaridoidea</taxon>
        <taxon>Ascarididae</taxon>
        <taxon>Parascaris</taxon>
    </lineage>
</organism>
<evidence type="ECO:0000259" key="1">
    <source>
        <dbReference type="PROSITE" id="PS50888"/>
    </source>
</evidence>
<dbReference type="Proteomes" id="UP000887564">
    <property type="component" value="Unplaced"/>
</dbReference>
<protein>
    <submittedName>
        <fullName evidence="3">BHLH domain-containing protein</fullName>
    </submittedName>
</protein>
<dbReference type="GO" id="GO:0000977">
    <property type="term" value="F:RNA polymerase II transcription regulatory region sequence-specific DNA binding"/>
    <property type="evidence" value="ECO:0007669"/>
    <property type="project" value="TreeGrafter"/>
</dbReference>
<accession>A0A914R194</accession>
<dbReference type="PROSITE" id="PS50888">
    <property type="entry name" value="BHLH"/>
    <property type="match status" value="1"/>
</dbReference>
<dbReference type="InterPro" id="IPR036638">
    <property type="entry name" value="HLH_DNA-bd_sf"/>
</dbReference>
<keyword evidence="2" id="KW-1185">Reference proteome</keyword>
<dbReference type="SMART" id="SM00353">
    <property type="entry name" value="HLH"/>
    <property type="match status" value="1"/>
</dbReference>
<dbReference type="GO" id="GO:0046983">
    <property type="term" value="F:protein dimerization activity"/>
    <property type="evidence" value="ECO:0007669"/>
    <property type="project" value="InterPro"/>
</dbReference>
<dbReference type="GO" id="GO:0000981">
    <property type="term" value="F:DNA-binding transcription factor activity, RNA polymerase II-specific"/>
    <property type="evidence" value="ECO:0007669"/>
    <property type="project" value="TreeGrafter"/>
</dbReference>
<reference evidence="3" key="1">
    <citation type="submission" date="2022-11" db="UniProtKB">
        <authorList>
            <consortium name="WormBaseParasite"/>
        </authorList>
    </citation>
    <scope>IDENTIFICATION</scope>
</reference>
<dbReference type="InterPro" id="IPR011598">
    <property type="entry name" value="bHLH_dom"/>
</dbReference>